<evidence type="ECO:0000256" key="2">
    <source>
        <dbReference type="ARBA" id="ARBA00023136"/>
    </source>
</evidence>
<dbReference type="PANTHER" id="PTHR23278:SF19">
    <property type="entry name" value="OBSCURIN"/>
    <property type="match status" value="1"/>
</dbReference>
<dbReference type="Gene3D" id="2.60.40.10">
    <property type="entry name" value="Immunoglobulins"/>
    <property type="match status" value="5"/>
</dbReference>
<evidence type="ECO:0000256" key="4">
    <source>
        <dbReference type="SAM" id="MobiDB-lite"/>
    </source>
</evidence>
<dbReference type="CDD" id="cd12087">
    <property type="entry name" value="TM_EGFR-like"/>
    <property type="match status" value="1"/>
</dbReference>
<dbReference type="InterPro" id="IPR003598">
    <property type="entry name" value="Ig_sub2"/>
</dbReference>
<feature type="transmembrane region" description="Helical" evidence="5">
    <location>
        <begin position="709"/>
        <end position="734"/>
    </location>
</feature>
<feature type="chain" id="PRO_5008897207" description="Ig-like domain-containing protein" evidence="6">
    <location>
        <begin position="31"/>
        <end position="914"/>
    </location>
</feature>
<dbReference type="AlphaFoldDB" id="A0A1D1UG65"/>
<feature type="domain" description="Ig-like" evidence="7">
    <location>
        <begin position="278"/>
        <end position="380"/>
    </location>
</feature>
<keyword evidence="3" id="KW-1015">Disulfide bond</keyword>
<evidence type="ECO:0000256" key="5">
    <source>
        <dbReference type="SAM" id="Phobius"/>
    </source>
</evidence>
<comment type="subcellular location">
    <subcellularLocation>
        <location evidence="1">Membrane</location>
        <topology evidence="1">Single-pass membrane protein</topology>
    </subcellularLocation>
</comment>
<keyword evidence="6" id="KW-0732">Signal</keyword>
<accession>A0A1D1UG65</accession>
<feature type="region of interest" description="Disordered" evidence="4">
    <location>
        <begin position="741"/>
        <end position="802"/>
    </location>
</feature>
<dbReference type="Pfam" id="PF08205">
    <property type="entry name" value="C2-set_2"/>
    <property type="match status" value="1"/>
</dbReference>
<feature type="domain" description="Ig-like" evidence="7">
    <location>
        <begin position="385"/>
        <end position="472"/>
    </location>
</feature>
<proteinExistence type="predicted"/>
<dbReference type="PANTHER" id="PTHR23278">
    <property type="entry name" value="SIDESTEP PROTEIN"/>
    <property type="match status" value="1"/>
</dbReference>
<keyword evidence="5" id="KW-0812">Transmembrane</keyword>
<evidence type="ECO:0000313" key="8">
    <source>
        <dbReference type="EMBL" id="GAU88636.1"/>
    </source>
</evidence>
<evidence type="ECO:0000259" key="7">
    <source>
        <dbReference type="PROSITE" id="PS50835"/>
    </source>
</evidence>
<dbReference type="SMART" id="SM00408">
    <property type="entry name" value="IGc2"/>
    <property type="match status" value="2"/>
</dbReference>
<dbReference type="InterPro" id="IPR013783">
    <property type="entry name" value="Ig-like_fold"/>
</dbReference>
<dbReference type="SUPFAM" id="SSF49265">
    <property type="entry name" value="Fibronectin type III"/>
    <property type="match status" value="1"/>
</dbReference>
<organism evidence="8 9">
    <name type="scientific">Ramazzottius varieornatus</name>
    <name type="common">Water bear</name>
    <name type="synonym">Tardigrade</name>
    <dbReference type="NCBI Taxonomy" id="947166"/>
    <lineage>
        <taxon>Eukaryota</taxon>
        <taxon>Metazoa</taxon>
        <taxon>Ecdysozoa</taxon>
        <taxon>Tardigrada</taxon>
        <taxon>Eutardigrada</taxon>
        <taxon>Parachela</taxon>
        <taxon>Hypsibioidea</taxon>
        <taxon>Ramazzottiidae</taxon>
        <taxon>Ramazzottius</taxon>
    </lineage>
</organism>
<dbReference type="SUPFAM" id="SSF48726">
    <property type="entry name" value="Immunoglobulin"/>
    <property type="match status" value="4"/>
</dbReference>
<dbReference type="STRING" id="947166.A0A1D1UG65"/>
<evidence type="ECO:0000256" key="3">
    <source>
        <dbReference type="ARBA" id="ARBA00023157"/>
    </source>
</evidence>
<evidence type="ECO:0000313" key="9">
    <source>
        <dbReference type="Proteomes" id="UP000186922"/>
    </source>
</evidence>
<feature type="compositionally biased region" description="Polar residues" evidence="4">
    <location>
        <begin position="744"/>
        <end position="758"/>
    </location>
</feature>
<feature type="compositionally biased region" description="Low complexity" evidence="4">
    <location>
        <begin position="787"/>
        <end position="801"/>
    </location>
</feature>
<keyword evidence="9" id="KW-1185">Reference proteome</keyword>
<dbReference type="InterPro" id="IPR036116">
    <property type="entry name" value="FN3_sf"/>
</dbReference>
<dbReference type="Pfam" id="PF13895">
    <property type="entry name" value="Ig_2"/>
    <property type="match status" value="1"/>
</dbReference>
<dbReference type="PROSITE" id="PS50835">
    <property type="entry name" value="IG_LIKE"/>
    <property type="match status" value="3"/>
</dbReference>
<keyword evidence="5" id="KW-1133">Transmembrane helix</keyword>
<dbReference type="InterPro" id="IPR013162">
    <property type="entry name" value="CD80_C2-set"/>
</dbReference>
<dbReference type="EMBL" id="BDGG01000001">
    <property type="protein sequence ID" value="GAU88636.1"/>
    <property type="molecule type" value="Genomic_DNA"/>
</dbReference>
<dbReference type="Proteomes" id="UP000186922">
    <property type="component" value="Unassembled WGS sequence"/>
</dbReference>
<comment type="caution">
    <text evidence="8">The sequence shown here is derived from an EMBL/GenBank/DDBJ whole genome shotgun (WGS) entry which is preliminary data.</text>
</comment>
<evidence type="ECO:0000256" key="1">
    <source>
        <dbReference type="ARBA" id="ARBA00004167"/>
    </source>
</evidence>
<feature type="region of interest" description="Disordered" evidence="4">
    <location>
        <begin position="868"/>
        <end position="905"/>
    </location>
</feature>
<dbReference type="InterPro" id="IPR036179">
    <property type="entry name" value="Ig-like_dom_sf"/>
</dbReference>
<dbReference type="OrthoDB" id="10055806at2759"/>
<dbReference type="CDD" id="cd00096">
    <property type="entry name" value="Ig"/>
    <property type="match status" value="1"/>
</dbReference>
<evidence type="ECO:0000256" key="6">
    <source>
        <dbReference type="SAM" id="SignalP"/>
    </source>
</evidence>
<dbReference type="GO" id="GO:0016020">
    <property type="term" value="C:membrane"/>
    <property type="evidence" value="ECO:0007669"/>
    <property type="project" value="UniProtKB-SubCell"/>
</dbReference>
<dbReference type="SMART" id="SM00409">
    <property type="entry name" value="IG"/>
    <property type="match status" value="2"/>
</dbReference>
<sequence>MLRPHPSRNFKSLLLPFIAVILFWSTCAHAATSLNSLALVLNGPDVANYGSTVVFKCSWQADDLVFRILWRIQLAGSSVPLEYTLKNAAQSEPVSLSNAGSDGPLQGEASVDTRNNFSTLTLRNVSFVDGLYTCVVSSVTAEKLTNKSLRVVAPPDQIISRVNLTHNNSSFLTNGSTIGPYLEGTGFEINCFVAWSRPPAKIIWYRKDLQGQLYPMESQSGPQKQQMEASGGWRVSRSMYFRLDSRRLMGNVLICQAENEATSQPVQTAYRLDMLVPPTNISLSSLNGVQLREGLLYQVNCTVWNAKPFATITWTLDREPISRFIVNDTLPGETEGTFSTRSVFTYSANPDDNGKALSCIATQEVLTVQRRGMSNSTILNVVYSPRNVMTSKSHLSLVEWRLPETDTLGGINCTADANPPAQYVWMFKESVIATGPTLVFGRNVTLDDAGDYFCIASNEVGQTNISMQVDVQYRPYCSRCANASDPCLIGAAMEQSQSVTCDMDASPAADLVYMWNVPLNETTTDNALAIPTNLDTSSSSSASINYTVRSSDDYHALACWARNSIGLSEQPCYFRVVPAGPPHPPENCSIITVMSSGFSLKCRPGFDGGHPQKFVMSIWATGQDADNSALSYKISPSTSNKALRSQDAVVMPDVRENVFPEWLEKGLQGGKDYRVKIVSRNEAGNSQPVFLALRTLKPDDSTIGLSTTVVAAIAGSLGGFAFLILLASVAFLCVRRRKKGESVGSGSETHSNNSSNDGSKSELVKGPNSNGVVNVTARRPDTLTSKSADSNGNASGNGSNGHLYHQTVIQSKKDHPVTEVTYTRACDLQSKKLSVKPVLGPKPPLVSGNGVVVARPVDRTQYAVIDVSKSGKRAAPRPSEDMVAHDGSPLPNRTNDDMLQQEPKNGILKTVAVV</sequence>
<keyword evidence="2 5" id="KW-0472">Membrane</keyword>
<reference evidence="8 9" key="1">
    <citation type="journal article" date="2016" name="Nat. Commun.">
        <title>Extremotolerant tardigrade genome and improved radiotolerance of human cultured cells by tardigrade-unique protein.</title>
        <authorList>
            <person name="Hashimoto T."/>
            <person name="Horikawa D.D."/>
            <person name="Saito Y."/>
            <person name="Kuwahara H."/>
            <person name="Kozuka-Hata H."/>
            <person name="Shin-I T."/>
            <person name="Minakuchi Y."/>
            <person name="Ohishi K."/>
            <person name="Motoyama A."/>
            <person name="Aizu T."/>
            <person name="Enomoto A."/>
            <person name="Kondo K."/>
            <person name="Tanaka S."/>
            <person name="Hara Y."/>
            <person name="Koshikawa S."/>
            <person name="Sagara H."/>
            <person name="Miura T."/>
            <person name="Yokobori S."/>
            <person name="Miyagawa K."/>
            <person name="Suzuki Y."/>
            <person name="Kubo T."/>
            <person name="Oyama M."/>
            <person name="Kohara Y."/>
            <person name="Fujiyama A."/>
            <person name="Arakawa K."/>
            <person name="Katayama T."/>
            <person name="Toyoda A."/>
            <person name="Kunieda T."/>
        </authorList>
    </citation>
    <scope>NUCLEOTIDE SEQUENCE [LARGE SCALE GENOMIC DNA]</scope>
    <source>
        <strain evidence="8 9">YOKOZUNA-1</strain>
    </source>
</reference>
<gene>
    <name evidence="8" type="primary">RvY_01299</name>
    <name evidence="8" type="synonym">RvY_01299.1</name>
    <name evidence="8" type="ORF">RvY_01299-1</name>
</gene>
<dbReference type="InterPro" id="IPR003599">
    <property type="entry name" value="Ig_sub"/>
</dbReference>
<feature type="signal peptide" evidence="6">
    <location>
        <begin position="1"/>
        <end position="30"/>
    </location>
</feature>
<protein>
    <recommendedName>
        <fullName evidence="7">Ig-like domain-containing protein</fullName>
    </recommendedName>
</protein>
<dbReference type="InterPro" id="IPR007110">
    <property type="entry name" value="Ig-like_dom"/>
</dbReference>
<name>A0A1D1UG65_RAMVA</name>
<feature type="domain" description="Ig-like" evidence="7">
    <location>
        <begin position="155"/>
        <end position="267"/>
    </location>
</feature>